<feature type="transmembrane region" description="Helical" evidence="1">
    <location>
        <begin position="236"/>
        <end position="257"/>
    </location>
</feature>
<reference evidence="2" key="1">
    <citation type="submission" date="2023-03" db="EMBL/GenBank/DDBJ databases">
        <title>Massive genome expansion in bonnet fungi (Mycena s.s.) driven by repeated elements and novel gene families across ecological guilds.</title>
        <authorList>
            <consortium name="Lawrence Berkeley National Laboratory"/>
            <person name="Harder C.B."/>
            <person name="Miyauchi S."/>
            <person name="Viragh M."/>
            <person name="Kuo A."/>
            <person name="Thoen E."/>
            <person name="Andreopoulos B."/>
            <person name="Lu D."/>
            <person name="Skrede I."/>
            <person name="Drula E."/>
            <person name="Henrissat B."/>
            <person name="Morin E."/>
            <person name="Kohler A."/>
            <person name="Barry K."/>
            <person name="LaButti K."/>
            <person name="Morin E."/>
            <person name="Salamov A."/>
            <person name="Lipzen A."/>
            <person name="Mereny Z."/>
            <person name="Hegedus B."/>
            <person name="Baldrian P."/>
            <person name="Stursova M."/>
            <person name="Weitz H."/>
            <person name="Taylor A."/>
            <person name="Grigoriev I.V."/>
            <person name="Nagy L.G."/>
            <person name="Martin F."/>
            <person name="Kauserud H."/>
        </authorList>
    </citation>
    <scope>NUCLEOTIDE SEQUENCE</scope>
    <source>
        <strain evidence="2">CBHHK002</strain>
    </source>
</reference>
<sequence>MSPQLHNPTSFDAHISDLVMAFAILSIIFIASLLSAFAWTAWNPVSRPHLDRVSFRLLAYALVANLAYATGMISDMKLKPGAACNGIPFFCNACLMFAGVMFFSMALNLQLVLVHGVNGQKMEKYYVSGAVLLSLACNIPPYAAGAFGFWEFNQSCWFNSPDPAVQLQWFIGTQAFWLLLMATCEVISFFSIVGFMVFRHRVRSVMPGSIMSTLSQPPLPQPPILLYRKMILRIGLYPLFSCFFNITGAMLDLHIILDPTWTETNWRLGVVDSLIYILRPIM</sequence>
<accession>A0AAD7EZ62</accession>
<gene>
    <name evidence="2" type="ORF">DFH08DRAFT_1074920</name>
</gene>
<feature type="transmembrane region" description="Helical" evidence="1">
    <location>
        <begin position="54"/>
        <end position="74"/>
    </location>
</feature>
<protein>
    <recommendedName>
        <fullName evidence="4">G-protein coupled receptors family 2 profile 2 domain-containing protein</fullName>
    </recommendedName>
</protein>
<evidence type="ECO:0000313" key="2">
    <source>
        <dbReference type="EMBL" id="KAJ7359459.1"/>
    </source>
</evidence>
<feature type="transmembrane region" description="Helical" evidence="1">
    <location>
        <begin position="175"/>
        <end position="198"/>
    </location>
</feature>
<keyword evidence="3" id="KW-1185">Reference proteome</keyword>
<evidence type="ECO:0000256" key="1">
    <source>
        <dbReference type="SAM" id="Phobius"/>
    </source>
</evidence>
<name>A0AAD7EZ62_9AGAR</name>
<keyword evidence="1" id="KW-1133">Transmembrane helix</keyword>
<keyword evidence="1" id="KW-0472">Membrane</keyword>
<evidence type="ECO:0008006" key="4">
    <source>
        <dbReference type="Google" id="ProtNLM"/>
    </source>
</evidence>
<evidence type="ECO:0000313" key="3">
    <source>
        <dbReference type="Proteomes" id="UP001218218"/>
    </source>
</evidence>
<keyword evidence="1" id="KW-0812">Transmembrane</keyword>
<comment type="caution">
    <text evidence="2">The sequence shown here is derived from an EMBL/GenBank/DDBJ whole genome shotgun (WGS) entry which is preliminary data.</text>
</comment>
<feature type="transmembrane region" description="Helical" evidence="1">
    <location>
        <begin position="86"/>
        <end position="113"/>
    </location>
</feature>
<dbReference type="EMBL" id="JARIHO010000006">
    <property type="protein sequence ID" value="KAJ7359459.1"/>
    <property type="molecule type" value="Genomic_DNA"/>
</dbReference>
<proteinExistence type="predicted"/>
<dbReference type="Proteomes" id="UP001218218">
    <property type="component" value="Unassembled WGS sequence"/>
</dbReference>
<dbReference type="AlphaFoldDB" id="A0AAD7EZ62"/>
<feature type="transmembrane region" description="Helical" evidence="1">
    <location>
        <begin position="20"/>
        <end position="42"/>
    </location>
</feature>
<organism evidence="2 3">
    <name type="scientific">Mycena albidolilacea</name>
    <dbReference type="NCBI Taxonomy" id="1033008"/>
    <lineage>
        <taxon>Eukaryota</taxon>
        <taxon>Fungi</taxon>
        <taxon>Dikarya</taxon>
        <taxon>Basidiomycota</taxon>
        <taxon>Agaricomycotina</taxon>
        <taxon>Agaricomycetes</taxon>
        <taxon>Agaricomycetidae</taxon>
        <taxon>Agaricales</taxon>
        <taxon>Marasmiineae</taxon>
        <taxon>Mycenaceae</taxon>
        <taxon>Mycena</taxon>
    </lineage>
</organism>
<feature type="transmembrane region" description="Helical" evidence="1">
    <location>
        <begin position="125"/>
        <end position="150"/>
    </location>
</feature>